<evidence type="ECO:0000256" key="1">
    <source>
        <dbReference type="ARBA" id="ARBA00004430"/>
    </source>
</evidence>
<feature type="domain" description="DM10" evidence="9">
    <location>
        <begin position="223"/>
        <end position="369"/>
    </location>
</feature>
<protein>
    <recommendedName>
        <fullName evidence="7">EF-hand domain-containing family member C2</fullName>
    </recommendedName>
</protein>
<dbReference type="GO" id="GO:0005930">
    <property type="term" value="C:axoneme"/>
    <property type="evidence" value="ECO:0007669"/>
    <property type="project" value="UniProtKB-SubCell"/>
</dbReference>
<dbReference type="Proteomes" id="UP000479190">
    <property type="component" value="Unassembled WGS sequence"/>
</dbReference>
<dbReference type="InterPro" id="IPR040193">
    <property type="entry name" value="EFHC1/EFHC2/EFHB"/>
</dbReference>
<keyword evidence="3" id="KW-0677">Repeat</keyword>
<evidence type="ECO:0000256" key="8">
    <source>
        <dbReference type="SAM" id="MobiDB-lite"/>
    </source>
</evidence>
<dbReference type="Gene3D" id="2.30.29.170">
    <property type="match status" value="3"/>
</dbReference>
<keyword evidence="4" id="KW-0206">Cytoskeleton</keyword>
<dbReference type="SUPFAM" id="SSF47473">
    <property type="entry name" value="EF-hand"/>
    <property type="match status" value="1"/>
</dbReference>
<dbReference type="OrthoDB" id="6360546at2759"/>
<comment type="function">
    <text evidence="6">Microtubule inner protein (MIP) part of the dynein-decorated doublet microtubules (DMTs) in cilia axoneme, which is required for motile cilia beating.</text>
</comment>
<evidence type="ECO:0000256" key="3">
    <source>
        <dbReference type="ARBA" id="ARBA00022737"/>
    </source>
</evidence>
<gene>
    <name evidence="10" type="ORF">TBRA_LOCUS6645</name>
</gene>
<feature type="compositionally biased region" description="Basic and acidic residues" evidence="8">
    <location>
        <begin position="192"/>
        <end position="201"/>
    </location>
</feature>
<feature type="domain" description="DM10" evidence="9">
    <location>
        <begin position="73"/>
        <end position="179"/>
    </location>
</feature>
<keyword evidence="2" id="KW-0963">Cytoplasm</keyword>
<evidence type="ECO:0000256" key="5">
    <source>
        <dbReference type="ARBA" id="ARBA00023273"/>
    </source>
</evidence>
<evidence type="ECO:0000313" key="10">
    <source>
        <dbReference type="EMBL" id="CAB0034747.1"/>
    </source>
</evidence>
<organism evidence="10 11">
    <name type="scientific">Trichogramma brassicae</name>
    <dbReference type="NCBI Taxonomy" id="86971"/>
    <lineage>
        <taxon>Eukaryota</taxon>
        <taxon>Metazoa</taxon>
        <taxon>Ecdysozoa</taxon>
        <taxon>Arthropoda</taxon>
        <taxon>Hexapoda</taxon>
        <taxon>Insecta</taxon>
        <taxon>Pterygota</taxon>
        <taxon>Neoptera</taxon>
        <taxon>Endopterygota</taxon>
        <taxon>Hymenoptera</taxon>
        <taxon>Apocrita</taxon>
        <taxon>Proctotrupomorpha</taxon>
        <taxon>Chalcidoidea</taxon>
        <taxon>Trichogrammatidae</taxon>
        <taxon>Trichogramma</taxon>
    </lineage>
</organism>
<sequence length="750" mass="86312">MYKKPKLPCLPGFNFNDDIGKTHFHRAQHFDRIHGDVYYLADKPDRSSASGSRYPALYAWGEELPRVAWLELDGQRLQFKAYFEETLWEGRASRRVRYVTLGFFLEDGTLKISEPSVDNSGLEQGVLVRRQRVPLADPVHYRYHDILDLNIGEQPEIYGRRYTIYDCDPFTRRFLNRMGIPVPDPFEPPKSPTDDLSRRSEPPAVSANCAKKHDKLGDFLKYDGKILRFYGYWDDRDSLYGYVHDLEILFYLADGTMEIVENLPGGGKRGRSLLVKRVKVPRFFREMPPIGHHEELTLLNVLGESSRRSYYVADKSRSADADSSCQGGALEGYYEECDLQLGAQLNAYGRLVVLTDMDDFTRQHYRVKYGLEDFTPKPRPDDDDAARKGCGAGGEREWYIPPYNGYGTYEDSLGNCFKAVPKRPKYSTDKYYRYENQSNDNRILRFGAKMISDVAANDDRCFVISLYLFDGTIAISEVSCKKTAGHTLSLFQKRMLMRLPGQDLFSSEKPRYYGAEHLYLGAVVELNSFKFFIESADEYTFNYMERHSSQFPKANATLIMNKIRDKLRPVYREFVTEHAPKSGSIVIKIGELKAALRKYLASPDLLTDHEIVTVARHYAYCEPRQEAACGRDYVRALVHAELLRDNWSGLERLAEDLRHFDRGQSGYLGRERLYQIVRANRLPLEKELIYLMFDRLERNCAGEIDYDDLLTFLDVKLDPPTPVVPVNVKVTCTTDCARSSISLTLVGNYI</sequence>
<dbReference type="Pfam" id="PF06565">
    <property type="entry name" value="DM10_dom"/>
    <property type="match status" value="3"/>
</dbReference>
<dbReference type="GO" id="GO:0010975">
    <property type="term" value="P:regulation of neuron projection development"/>
    <property type="evidence" value="ECO:0007669"/>
    <property type="project" value="TreeGrafter"/>
</dbReference>
<feature type="region of interest" description="Disordered" evidence="8">
    <location>
        <begin position="183"/>
        <end position="204"/>
    </location>
</feature>
<dbReference type="PANTHER" id="PTHR12086:SF11">
    <property type="entry name" value="EF-HAND DOMAIN-CONTAINING FAMILY MEMBER C2"/>
    <property type="match status" value="1"/>
</dbReference>
<dbReference type="PROSITE" id="PS51336">
    <property type="entry name" value="DM10"/>
    <property type="match status" value="3"/>
</dbReference>
<evidence type="ECO:0000256" key="2">
    <source>
        <dbReference type="ARBA" id="ARBA00022490"/>
    </source>
</evidence>
<dbReference type="InterPro" id="IPR011992">
    <property type="entry name" value="EF-hand-dom_pair"/>
</dbReference>
<name>A0A6H5I9V2_9HYME</name>
<feature type="domain" description="DM10" evidence="9">
    <location>
        <begin position="440"/>
        <end position="548"/>
    </location>
</feature>
<evidence type="ECO:0000259" key="9">
    <source>
        <dbReference type="PROSITE" id="PS51336"/>
    </source>
</evidence>
<evidence type="ECO:0000313" key="11">
    <source>
        <dbReference type="Proteomes" id="UP000479190"/>
    </source>
</evidence>
<dbReference type="Gene3D" id="1.10.238.10">
    <property type="entry name" value="EF-hand"/>
    <property type="match status" value="1"/>
</dbReference>
<dbReference type="SMART" id="SM00676">
    <property type="entry name" value="DM10"/>
    <property type="match status" value="3"/>
</dbReference>
<proteinExistence type="predicted"/>
<dbReference type="Pfam" id="PF17743">
    <property type="entry name" value="DUF5580"/>
    <property type="match status" value="1"/>
</dbReference>
<keyword evidence="5" id="KW-0966">Cell projection</keyword>
<evidence type="ECO:0000256" key="6">
    <source>
        <dbReference type="ARBA" id="ARBA00035003"/>
    </source>
</evidence>
<dbReference type="InterPro" id="IPR048316">
    <property type="entry name" value="DUF5580_N"/>
</dbReference>
<reference evidence="10 11" key="1">
    <citation type="submission" date="2020-02" db="EMBL/GenBank/DDBJ databases">
        <authorList>
            <person name="Ferguson B K."/>
        </authorList>
    </citation>
    <scope>NUCLEOTIDE SEQUENCE [LARGE SCALE GENOMIC DNA]</scope>
</reference>
<comment type="subcellular location">
    <subcellularLocation>
        <location evidence="1">Cytoplasm</location>
        <location evidence="1">Cytoskeleton</location>
        <location evidence="1">Cilium axoneme</location>
    </subcellularLocation>
</comment>
<dbReference type="AlphaFoldDB" id="A0A6H5I9V2"/>
<dbReference type="PANTHER" id="PTHR12086">
    <property type="entry name" value="EF-HAND DOMAIN C-TERMINAL CONTAINING PROTEIN"/>
    <property type="match status" value="1"/>
</dbReference>
<evidence type="ECO:0000256" key="4">
    <source>
        <dbReference type="ARBA" id="ARBA00023212"/>
    </source>
</evidence>
<dbReference type="GO" id="GO:0005874">
    <property type="term" value="C:microtubule"/>
    <property type="evidence" value="ECO:0007669"/>
    <property type="project" value="TreeGrafter"/>
</dbReference>
<evidence type="ECO:0000256" key="7">
    <source>
        <dbReference type="ARBA" id="ARBA00039880"/>
    </source>
</evidence>
<dbReference type="InterPro" id="IPR006602">
    <property type="entry name" value="DM10_dom"/>
</dbReference>
<dbReference type="EMBL" id="CADCXV010000753">
    <property type="protein sequence ID" value="CAB0034747.1"/>
    <property type="molecule type" value="Genomic_DNA"/>
</dbReference>
<dbReference type="FunFam" id="2.30.29.170:FF:000004">
    <property type="entry name" value="EF-hand domain containing 2"/>
    <property type="match status" value="1"/>
</dbReference>
<keyword evidence="11" id="KW-1185">Reference proteome</keyword>
<accession>A0A6H5I9V2</accession>